<dbReference type="OrthoDB" id="3799483at2759"/>
<sequence length="215" mass="24594">MAAPPAKPVTEKRKASWEKFLADETHLKRIKESSNKSTFFDTGAPSTVRRRQRTRADFEQFVKLAHGSTDAWNIATVIPWSKQYLTGLIAISKDKLGDKPMAGVLWAGKDDLYWWTVRFIDGFSAIFQDWQSQLESHIHYIAIQEQLPSHHREKNNLTDAELGLFFQEVMRTTHGVLNIKQHYVAWVLAYITGARPGSFTVSHGYKKATSWADQT</sequence>
<proteinExistence type="predicted"/>
<evidence type="ECO:0000313" key="1">
    <source>
        <dbReference type="EMBL" id="KAF2733772.1"/>
    </source>
</evidence>
<dbReference type="Proteomes" id="UP000799444">
    <property type="component" value="Unassembled WGS sequence"/>
</dbReference>
<organism evidence="1 2">
    <name type="scientific">Polyplosphaeria fusca</name>
    <dbReference type="NCBI Taxonomy" id="682080"/>
    <lineage>
        <taxon>Eukaryota</taxon>
        <taxon>Fungi</taxon>
        <taxon>Dikarya</taxon>
        <taxon>Ascomycota</taxon>
        <taxon>Pezizomycotina</taxon>
        <taxon>Dothideomycetes</taxon>
        <taxon>Pleosporomycetidae</taxon>
        <taxon>Pleosporales</taxon>
        <taxon>Tetraplosphaeriaceae</taxon>
        <taxon>Polyplosphaeria</taxon>
    </lineage>
</organism>
<accession>A0A9P4QU12</accession>
<keyword evidence="2" id="KW-1185">Reference proteome</keyword>
<gene>
    <name evidence="1" type="ORF">EJ04DRAFT_553107</name>
</gene>
<protein>
    <submittedName>
        <fullName evidence="1">Uncharacterized protein</fullName>
    </submittedName>
</protein>
<dbReference type="AlphaFoldDB" id="A0A9P4QU12"/>
<reference evidence="1" key="1">
    <citation type="journal article" date="2020" name="Stud. Mycol.">
        <title>101 Dothideomycetes genomes: a test case for predicting lifestyles and emergence of pathogens.</title>
        <authorList>
            <person name="Haridas S."/>
            <person name="Albert R."/>
            <person name="Binder M."/>
            <person name="Bloem J."/>
            <person name="Labutti K."/>
            <person name="Salamov A."/>
            <person name="Andreopoulos B."/>
            <person name="Baker S."/>
            <person name="Barry K."/>
            <person name="Bills G."/>
            <person name="Bluhm B."/>
            <person name="Cannon C."/>
            <person name="Castanera R."/>
            <person name="Culley D."/>
            <person name="Daum C."/>
            <person name="Ezra D."/>
            <person name="Gonzalez J."/>
            <person name="Henrissat B."/>
            <person name="Kuo A."/>
            <person name="Liang C."/>
            <person name="Lipzen A."/>
            <person name="Lutzoni F."/>
            <person name="Magnuson J."/>
            <person name="Mondo S."/>
            <person name="Nolan M."/>
            <person name="Ohm R."/>
            <person name="Pangilinan J."/>
            <person name="Park H.-J."/>
            <person name="Ramirez L."/>
            <person name="Alfaro M."/>
            <person name="Sun H."/>
            <person name="Tritt A."/>
            <person name="Yoshinaga Y."/>
            <person name="Zwiers L.-H."/>
            <person name="Turgeon B."/>
            <person name="Goodwin S."/>
            <person name="Spatafora J."/>
            <person name="Crous P."/>
            <person name="Grigoriev I."/>
        </authorList>
    </citation>
    <scope>NUCLEOTIDE SEQUENCE</scope>
    <source>
        <strain evidence="1">CBS 125425</strain>
    </source>
</reference>
<name>A0A9P4QU12_9PLEO</name>
<dbReference type="EMBL" id="ML996156">
    <property type="protein sequence ID" value="KAF2733772.1"/>
    <property type="molecule type" value="Genomic_DNA"/>
</dbReference>
<evidence type="ECO:0000313" key="2">
    <source>
        <dbReference type="Proteomes" id="UP000799444"/>
    </source>
</evidence>
<comment type="caution">
    <text evidence="1">The sequence shown here is derived from an EMBL/GenBank/DDBJ whole genome shotgun (WGS) entry which is preliminary data.</text>
</comment>